<keyword evidence="1" id="KW-0732">Signal</keyword>
<accession>A0A7C3WPC4</accession>
<evidence type="ECO:0000256" key="1">
    <source>
        <dbReference type="SAM" id="SignalP"/>
    </source>
</evidence>
<proteinExistence type="predicted"/>
<gene>
    <name evidence="2" type="ORF">ENV62_00850</name>
</gene>
<organism evidence="2">
    <name type="scientific">Desulfobacca acetoxidans</name>
    <dbReference type="NCBI Taxonomy" id="60893"/>
    <lineage>
        <taxon>Bacteria</taxon>
        <taxon>Pseudomonadati</taxon>
        <taxon>Thermodesulfobacteriota</taxon>
        <taxon>Desulfobaccia</taxon>
        <taxon>Desulfobaccales</taxon>
        <taxon>Desulfobaccaceae</taxon>
        <taxon>Desulfobacca</taxon>
    </lineage>
</organism>
<evidence type="ECO:0000313" key="2">
    <source>
        <dbReference type="EMBL" id="HGB13776.1"/>
    </source>
</evidence>
<sequence length="158" mass="17413">MQKIIAVLAMACLVAWAWPAAVFSKAKVDQYTYTVELTDFPVLNQCNGESLLADGTARYVYKLVTDAQGGLHYVWHGTHNLRGIGESTGTVYQVISSFTEEGNLPEFSFPYEWTRVNTSPLIAHGGVSDMVFTIREHLTINANGEMVVTFSDAAVECK</sequence>
<feature type="signal peptide" evidence="1">
    <location>
        <begin position="1"/>
        <end position="20"/>
    </location>
</feature>
<dbReference type="EMBL" id="DTHB01000015">
    <property type="protein sequence ID" value="HGB13776.1"/>
    <property type="molecule type" value="Genomic_DNA"/>
</dbReference>
<protein>
    <submittedName>
        <fullName evidence="2">Uncharacterized protein</fullName>
    </submittedName>
</protein>
<name>A0A7C3WPC4_9BACT</name>
<reference evidence="2" key="1">
    <citation type="journal article" date="2020" name="mSystems">
        <title>Genome- and Community-Level Interaction Insights into Carbon Utilization and Element Cycling Functions of Hydrothermarchaeota in Hydrothermal Sediment.</title>
        <authorList>
            <person name="Zhou Z."/>
            <person name="Liu Y."/>
            <person name="Xu W."/>
            <person name="Pan J."/>
            <person name="Luo Z.H."/>
            <person name="Li M."/>
        </authorList>
    </citation>
    <scope>NUCLEOTIDE SEQUENCE [LARGE SCALE GENOMIC DNA]</scope>
    <source>
        <strain evidence="2">SpSt-776</strain>
    </source>
</reference>
<dbReference type="AlphaFoldDB" id="A0A7C3WPC4"/>
<feature type="chain" id="PRO_5028143724" evidence="1">
    <location>
        <begin position="21"/>
        <end position="158"/>
    </location>
</feature>
<comment type="caution">
    <text evidence="2">The sequence shown here is derived from an EMBL/GenBank/DDBJ whole genome shotgun (WGS) entry which is preliminary data.</text>
</comment>